<dbReference type="PANTHER" id="PTHR31851">
    <property type="entry name" value="FE(2+)/MN(2+) TRANSPORTER PCL1"/>
    <property type="match status" value="1"/>
</dbReference>
<dbReference type="GO" id="GO:0030026">
    <property type="term" value="P:intracellular manganese ion homeostasis"/>
    <property type="evidence" value="ECO:0007669"/>
    <property type="project" value="InterPro"/>
</dbReference>
<comment type="subcellular location">
    <subcellularLocation>
        <location evidence="1">Endomembrane system</location>
        <topology evidence="1">Multi-pass membrane protein</topology>
    </subcellularLocation>
</comment>
<dbReference type="Pfam" id="PF01988">
    <property type="entry name" value="VIT1"/>
    <property type="match status" value="1"/>
</dbReference>
<keyword evidence="9" id="KW-1185">Reference proteome</keyword>
<dbReference type="AlphaFoldDB" id="A0A1C1CSX9"/>
<evidence type="ECO:0000313" key="9">
    <source>
        <dbReference type="Proteomes" id="UP000094526"/>
    </source>
</evidence>
<dbReference type="OrthoDB" id="73465at2759"/>
<evidence type="ECO:0000256" key="7">
    <source>
        <dbReference type="SAM" id="Phobius"/>
    </source>
</evidence>
<dbReference type="Proteomes" id="UP000094526">
    <property type="component" value="Unassembled WGS sequence"/>
</dbReference>
<comment type="caution">
    <text evidence="8">The sequence shown here is derived from an EMBL/GenBank/DDBJ whole genome shotgun (WGS) entry which is preliminary data.</text>
</comment>
<dbReference type="CDD" id="cd02435">
    <property type="entry name" value="CCC1"/>
    <property type="match status" value="1"/>
</dbReference>
<dbReference type="InterPro" id="IPR008217">
    <property type="entry name" value="Ccc1_fam"/>
</dbReference>
<feature type="transmembrane region" description="Helical" evidence="7">
    <location>
        <begin position="209"/>
        <end position="232"/>
    </location>
</feature>
<feature type="transmembrane region" description="Helical" evidence="7">
    <location>
        <begin position="280"/>
        <end position="301"/>
    </location>
</feature>
<name>A0A1C1CSX9_9EURO</name>
<reference evidence="9" key="1">
    <citation type="submission" date="2015-07" db="EMBL/GenBank/DDBJ databases">
        <authorList>
            <person name="Teixeira M.M."/>
            <person name="Souza R.C."/>
            <person name="Almeida L.G."/>
            <person name="Vicente V.A."/>
            <person name="de Hoog S."/>
            <person name="Bocca A.L."/>
            <person name="de Almeida S.R."/>
            <person name="Vasconcelos A.T."/>
            <person name="Felipe M.S."/>
        </authorList>
    </citation>
    <scope>NUCLEOTIDE SEQUENCE [LARGE SCALE GENOMIC DNA]</scope>
    <source>
        <strain evidence="9">KSF</strain>
    </source>
</reference>
<evidence type="ECO:0000256" key="4">
    <source>
        <dbReference type="ARBA" id="ARBA00022989"/>
    </source>
</evidence>
<sequence>MAREKCGQSIRHAQQSPERETLPTAPDLEANRPLLSRTSTLHEVPEVQGHSEHHKVNETQRRRRWLWSSWTFQLSGRVVSDAILGLSDGLTVPFALTAGLTALGDTRVVILGGIAELIAGAISMGLGGYVGAKSEAESFKATERSCSQLVLHEPETAKDFVREYFEQFGLSAEDTTRVADHIKASAPLFKEFLMQNHFQAAKPDTNRPYLSALTLALSYFVGGFIPLIPYFVVARDDVLAGLWWSIGLMALVLLVFGYVKTGVVRGWTGRDNYRACTAGAGQMLIVGIIAAGAAVCLVRFINAE</sequence>
<gene>
    <name evidence="8" type="ORF">CLCR_08870</name>
</gene>
<keyword evidence="4 7" id="KW-1133">Transmembrane helix</keyword>
<dbReference type="VEuPathDB" id="FungiDB:G647_06496"/>
<protein>
    <submittedName>
        <fullName evidence="8">Vacuolar iron transporter</fullName>
    </submittedName>
</protein>
<evidence type="ECO:0000256" key="1">
    <source>
        <dbReference type="ARBA" id="ARBA00004127"/>
    </source>
</evidence>
<dbReference type="EMBL" id="LGRB01000009">
    <property type="protein sequence ID" value="OCT51602.1"/>
    <property type="molecule type" value="Genomic_DNA"/>
</dbReference>
<organism evidence="8 9">
    <name type="scientific">Cladophialophora carrionii</name>
    <dbReference type="NCBI Taxonomy" id="86049"/>
    <lineage>
        <taxon>Eukaryota</taxon>
        <taxon>Fungi</taxon>
        <taxon>Dikarya</taxon>
        <taxon>Ascomycota</taxon>
        <taxon>Pezizomycotina</taxon>
        <taxon>Eurotiomycetes</taxon>
        <taxon>Chaetothyriomycetidae</taxon>
        <taxon>Chaetothyriales</taxon>
        <taxon>Herpotrichiellaceae</taxon>
        <taxon>Cladophialophora</taxon>
    </lineage>
</organism>
<dbReference type="GO" id="GO:0012505">
    <property type="term" value="C:endomembrane system"/>
    <property type="evidence" value="ECO:0007669"/>
    <property type="project" value="UniProtKB-SubCell"/>
</dbReference>
<dbReference type="STRING" id="86049.A0A1C1CSX9"/>
<dbReference type="GO" id="GO:0005384">
    <property type="term" value="F:manganese ion transmembrane transporter activity"/>
    <property type="evidence" value="ECO:0007669"/>
    <property type="project" value="InterPro"/>
</dbReference>
<evidence type="ECO:0000256" key="3">
    <source>
        <dbReference type="ARBA" id="ARBA00022692"/>
    </source>
</evidence>
<evidence type="ECO:0000313" key="8">
    <source>
        <dbReference type="EMBL" id="OCT51602.1"/>
    </source>
</evidence>
<feature type="region of interest" description="Disordered" evidence="6">
    <location>
        <begin position="1"/>
        <end position="32"/>
    </location>
</feature>
<feature type="transmembrane region" description="Helical" evidence="7">
    <location>
        <begin position="238"/>
        <end position="259"/>
    </location>
</feature>
<dbReference type="eggNOG" id="KOG4473">
    <property type="taxonomic scope" value="Eukaryota"/>
</dbReference>
<proteinExistence type="inferred from homology"/>
<evidence type="ECO:0000256" key="2">
    <source>
        <dbReference type="ARBA" id="ARBA00007049"/>
    </source>
</evidence>
<keyword evidence="5 7" id="KW-0472">Membrane</keyword>
<keyword evidence="3 7" id="KW-0812">Transmembrane</keyword>
<dbReference type="VEuPathDB" id="FungiDB:CLCR_08870"/>
<evidence type="ECO:0000256" key="5">
    <source>
        <dbReference type="ARBA" id="ARBA00023136"/>
    </source>
</evidence>
<accession>A0A1C1CSX9</accession>
<evidence type="ECO:0000256" key="6">
    <source>
        <dbReference type="SAM" id="MobiDB-lite"/>
    </source>
</evidence>
<comment type="similarity">
    <text evidence="2">Belongs to the CCC1 family.</text>
</comment>